<keyword evidence="1" id="KW-1133">Transmembrane helix</keyword>
<sequence length="143" mass="15265">MSLLVVASLLGRGKQLERLSDGLTLLALAYGLAPLLNAPLQPLASLLCIVLVVLGVLHKYWAIRVAVDADLFAHLVKSPDLSADTQALDRALFELKLKPQAADSRAWPARSQAALALLRRQAVCLGLQLSLALATLLTLLLKG</sequence>
<keyword evidence="3" id="KW-1185">Reference proteome</keyword>
<keyword evidence="1" id="KW-0812">Transmembrane</keyword>
<keyword evidence="1" id="KW-0472">Membrane</keyword>
<feature type="transmembrane region" description="Helical" evidence="1">
    <location>
        <begin position="122"/>
        <end position="141"/>
    </location>
</feature>
<evidence type="ECO:0000256" key="1">
    <source>
        <dbReference type="SAM" id="Phobius"/>
    </source>
</evidence>
<proteinExistence type="predicted"/>
<dbReference type="EMBL" id="JABWRZ020000001">
    <property type="protein sequence ID" value="MBV4489864.1"/>
    <property type="molecule type" value="Genomic_DNA"/>
</dbReference>
<protein>
    <recommendedName>
        <fullName evidence="4">Transmembrane protein</fullName>
    </recommendedName>
</protein>
<name>A0ABS6Q7C5_9PSED</name>
<dbReference type="Proteomes" id="UP000609530">
    <property type="component" value="Unassembled WGS sequence"/>
</dbReference>
<feature type="transmembrane region" description="Helical" evidence="1">
    <location>
        <begin position="39"/>
        <end position="57"/>
    </location>
</feature>
<organism evidence="2 3">
    <name type="scientific">Pseudomonas oryzicola</name>
    <dbReference type="NCBI Taxonomy" id="485876"/>
    <lineage>
        <taxon>Bacteria</taxon>
        <taxon>Pseudomonadati</taxon>
        <taxon>Pseudomonadota</taxon>
        <taxon>Gammaproteobacteria</taxon>
        <taxon>Pseudomonadales</taxon>
        <taxon>Pseudomonadaceae</taxon>
        <taxon>Pseudomonas</taxon>
    </lineage>
</organism>
<evidence type="ECO:0000313" key="2">
    <source>
        <dbReference type="EMBL" id="MBV4489864.1"/>
    </source>
</evidence>
<comment type="caution">
    <text evidence="2">The sequence shown here is derived from an EMBL/GenBank/DDBJ whole genome shotgun (WGS) entry which is preliminary data.</text>
</comment>
<evidence type="ECO:0000313" key="3">
    <source>
        <dbReference type="Proteomes" id="UP000609530"/>
    </source>
</evidence>
<dbReference type="RefSeq" id="WP_186675303.1">
    <property type="nucleotide sequence ID" value="NZ_JABWRZ020000001.1"/>
</dbReference>
<accession>A0ABS6Q7C5</accession>
<reference evidence="2 3" key="1">
    <citation type="journal article" date="2020" name="Microorganisms">
        <title>Reliable Identification of Environmental Pseudomonas Isolates Using the rpoD Gene.</title>
        <authorList>
            <consortium name="The Broad Institute Genome Sequencing Platform"/>
            <person name="Girard L."/>
            <person name="Lood C."/>
            <person name="Rokni-Zadeh H."/>
            <person name="van Noort V."/>
            <person name="Lavigne R."/>
            <person name="De Mot R."/>
        </authorList>
    </citation>
    <scope>NUCLEOTIDE SEQUENCE [LARGE SCALE GENOMIC DNA]</scope>
    <source>
        <strain evidence="2 3">RD9SR1</strain>
    </source>
</reference>
<evidence type="ECO:0008006" key="4">
    <source>
        <dbReference type="Google" id="ProtNLM"/>
    </source>
</evidence>
<gene>
    <name evidence="2" type="ORF">HU760_004555</name>
</gene>